<comment type="similarity">
    <text evidence="8">Belongs to the MobA family.</text>
</comment>
<keyword evidence="2 8" id="KW-0808">Transferase</keyword>
<dbReference type="PANTHER" id="PTHR19136">
    <property type="entry name" value="MOLYBDENUM COFACTOR GUANYLYLTRANSFERASE"/>
    <property type="match status" value="1"/>
</dbReference>
<evidence type="ECO:0000256" key="1">
    <source>
        <dbReference type="ARBA" id="ARBA00022490"/>
    </source>
</evidence>
<dbReference type="Pfam" id="PF12804">
    <property type="entry name" value="NTP_transf_3"/>
    <property type="match status" value="1"/>
</dbReference>
<accession>A0ABS5SUN2</accession>
<comment type="subunit">
    <text evidence="8">Monomer.</text>
</comment>
<keyword evidence="4 8" id="KW-0547">Nucleotide-binding</keyword>
<evidence type="ECO:0000256" key="8">
    <source>
        <dbReference type="HAMAP-Rule" id="MF_00316"/>
    </source>
</evidence>
<sequence length="185" mass="20929">MISGIILAGGAGRRMKGKDKGLVLWHKKALIDHVIENFSPQVTCLVVNANRNIALYQQRGFPVIQDKALQLLGPLAGIDVGLEAIQTEWLAVAPCDSPLFPSDYVQRLYDFAQCNKLALTWVHQNGQDHPLFCLIHRELQEALNDFLYQQGRRKVLDFFNSHGRAMIFSEDVPHFANFNDEESLK</sequence>
<comment type="subcellular location">
    <subcellularLocation>
        <location evidence="8">Cytoplasm</location>
    </subcellularLocation>
</comment>
<evidence type="ECO:0000259" key="9">
    <source>
        <dbReference type="Pfam" id="PF12804"/>
    </source>
</evidence>
<dbReference type="NCBIfam" id="TIGR02665">
    <property type="entry name" value="molyb_mobA"/>
    <property type="match status" value="1"/>
</dbReference>
<keyword evidence="1 8" id="KW-0963">Cytoplasm</keyword>
<evidence type="ECO:0000313" key="11">
    <source>
        <dbReference type="Proteomes" id="UP000790096"/>
    </source>
</evidence>
<reference evidence="10 11" key="1">
    <citation type="submission" date="2020-04" db="EMBL/GenBank/DDBJ databases">
        <title>Genome sequencing of Rosenbergiella species.</title>
        <authorList>
            <person name="Alvarez-Perez S."/>
            <person name="Lievens B."/>
        </authorList>
    </citation>
    <scope>NUCLEOTIDE SEQUENCE [LARGE SCALE GENOMIC DNA]</scope>
    <source>
        <strain evidence="10 11">S61</strain>
    </source>
</reference>
<feature type="binding site" evidence="8">
    <location>
        <position position="96"/>
    </location>
    <ligand>
        <name>GTP</name>
        <dbReference type="ChEBI" id="CHEBI:37565"/>
    </ligand>
</feature>
<keyword evidence="3 8" id="KW-0479">Metal-binding</keyword>
<dbReference type="HAMAP" id="MF_00316">
    <property type="entry name" value="MobA"/>
    <property type="match status" value="1"/>
</dbReference>
<comment type="function">
    <text evidence="8">Transfers a GMP moiety from GTP to Mo-molybdopterin (Mo-MPT) cofactor (Moco or molybdenum cofactor) to form Mo-molybdopterin guanine dinucleotide (Mo-MGD) cofactor.</text>
</comment>
<feature type="binding site" evidence="8">
    <location>
        <position position="48"/>
    </location>
    <ligand>
        <name>GTP</name>
        <dbReference type="ChEBI" id="CHEBI:37565"/>
    </ligand>
</feature>
<dbReference type="GO" id="GO:0061603">
    <property type="term" value="F:molybdenum cofactor guanylyltransferase activity"/>
    <property type="evidence" value="ECO:0007669"/>
    <property type="project" value="UniProtKB-EC"/>
</dbReference>
<comment type="caution">
    <text evidence="10">The sequence shown here is derived from an EMBL/GenBank/DDBJ whole genome shotgun (WGS) entry which is preliminary data.</text>
</comment>
<feature type="domain" description="MobA-like NTP transferase" evidence="9">
    <location>
        <begin position="4"/>
        <end position="157"/>
    </location>
</feature>
<dbReference type="Proteomes" id="UP000790096">
    <property type="component" value="Unassembled WGS sequence"/>
</dbReference>
<gene>
    <name evidence="8 10" type="primary">mobA</name>
    <name evidence="10" type="ORF">HH682_03875</name>
</gene>
<keyword evidence="6 8" id="KW-0342">GTP-binding</keyword>
<protein>
    <recommendedName>
        <fullName evidence="8">Molybdenum cofactor guanylyltransferase</fullName>
        <shortName evidence="8">MoCo guanylyltransferase</shortName>
        <ecNumber evidence="8">2.7.7.77</ecNumber>
    </recommendedName>
    <alternativeName>
        <fullName evidence="8">GTP:molybdopterin guanylyltransferase</fullName>
    </alternativeName>
    <alternativeName>
        <fullName evidence="8">Mo-MPT guanylyltransferase</fullName>
    </alternativeName>
    <alternativeName>
        <fullName evidence="8">Molybdopterin guanylyltransferase</fullName>
    </alternativeName>
    <alternativeName>
        <fullName evidence="8">Molybdopterin-guanine dinucleotide synthase</fullName>
        <shortName evidence="8">MGD synthase</shortName>
    </alternativeName>
</protein>
<feature type="binding site" evidence="8">
    <location>
        <position position="20"/>
    </location>
    <ligand>
        <name>GTP</name>
        <dbReference type="ChEBI" id="CHEBI:37565"/>
    </ligand>
</feature>
<proteinExistence type="inferred from homology"/>
<feature type="binding site" evidence="8">
    <location>
        <position position="66"/>
    </location>
    <ligand>
        <name>GTP</name>
        <dbReference type="ChEBI" id="CHEBI:37565"/>
    </ligand>
</feature>
<dbReference type="InterPro" id="IPR029044">
    <property type="entry name" value="Nucleotide-diphossugar_trans"/>
</dbReference>
<organism evidence="10 11">
    <name type="scientific">Rosenbergiella gaditana</name>
    <dbReference type="NCBI Taxonomy" id="2726987"/>
    <lineage>
        <taxon>Bacteria</taxon>
        <taxon>Pseudomonadati</taxon>
        <taxon>Pseudomonadota</taxon>
        <taxon>Gammaproteobacteria</taxon>
        <taxon>Enterobacterales</taxon>
        <taxon>Erwiniaceae</taxon>
        <taxon>Rosenbergiella</taxon>
    </lineage>
</organism>
<evidence type="ECO:0000313" key="10">
    <source>
        <dbReference type="EMBL" id="MBT0723597.1"/>
    </source>
</evidence>
<name>A0ABS5SUN2_9GAMM</name>
<dbReference type="InterPro" id="IPR025877">
    <property type="entry name" value="MobA-like_NTP_Trfase"/>
</dbReference>
<keyword evidence="5 8" id="KW-0460">Magnesium</keyword>
<keyword evidence="7 8" id="KW-0501">Molybdenum cofactor biosynthesis</keyword>
<evidence type="ECO:0000256" key="7">
    <source>
        <dbReference type="ARBA" id="ARBA00023150"/>
    </source>
</evidence>
<dbReference type="SUPFAM" id="SSF53448">
    <property type="entry name" value="Nucleotide-diphospho-sugar transferases"/>
    <property type="match status" value="1"/>
</dbReference>
<dbReference type="Gene3D" id="3.90.550.10">
    <property type="entry name" value="Spore Coat Polysaccharide Biosynthesis Protein SpsA, Chain A"/>
    <property type="match status" value="1"/>
</dbReference>
<evidence type="ECO:0000256" key="3">
    <source>
        <dbReference type="ARBA" id="ARBA00022723"/>
    </source>
</evidence>
<evidence type="ECO:0000256" key="6">
    <source>
        <dbReference type="ARBA" id="ARBA00023134"/>
    </source>
</evidence>
<evidence type="ECO:0000256" key="4">
    <source>
        <dbReference type="ARBA" id="ARBA00022741"/>
    </source>
</evidence>
<dbReference type="EC" id="2.7.7.77" evidence="8"/>
<comment type="catalytic activity">
    <reaction evidence="8">
        <text>Mo-molybdopterin + GTP + H(+) = Mo-molybdopterin guanine dinucleotide + diphosphate</text>
        <dbReference type="Rhea" id="RHEA:34243"/>
        <dbReference type="ChEBI" id="CHEBI:15378"/>
        <dbReference type="ChEBI" id="CHEBI:33019"/>
        <dbReference type="ChEBI" id="CHEBI:37565"/>
        <dbReference type="ChEBI" id="CHEBI:71302"/>
        <dbReference type="ChEBI" id="CHEBI:71310"/>
        <dbReference type="EC" id="2.7.7.77"/>
    </reaction>
</comment>
<dbReference type="RefSeq" id="WP_214236320.1">
    <property type="nucleotide sequence ID" value="NZ_JABBFR010000004.1"/>
</dbReference>
<evidence type="ECO:0000256" key="2">
    <source>
        <dbReference type="ARBA" id="ARBA00022679"/>
    </source>
</evidence>
<feature type="binding site" evidence="8">
    <location>
        <position position="96"/>
    </location>
    <ligand>
        <name>Mg(2+)</name>
        <dbReference type="ChEBI" id="CHEBI:18420"/>
    </ligand>
</feature>
<keyword evidence="10" id="KW-0548">Nucleotidyltransferase</keyword>
<dbReference type="PANTHER" id="PTHR19136:SF81">
    <property type="entry name" value="MOLYBDENUM COFACTOR GUANYLYLTRANSFERASE"/>
    <property type="match status" value="1"/>
</dbReference>
<dbReference type="InterPro" id="IPR013482">
    <property type="entry name" value="Molybde_CF_guanTrfase"/>
</dbReference>
<comment type="cofactor">
    <cofactor evidence="8">
        <name>Mg(2+)</name>
        <dbReference type="ChEBI" id="CHEBI:18420"/>
    </cofactor>
</comment>
<evidence type="ECO:0000256" key="5">
    <source>
        <dbReference type="ARBA" id="ARBA00022842"/>
    </source>
</evidence>
<comment type="domain">
    <text evidence="8">The N-terminal domain determines nucleotide recognition and specific binding, while the C-terminal domain determines the specific binding to the target protein.</text>
</comment>
<keyword evidence="11" id="KW-1185">Reference proteome</keyword>
<dbReference type="EMBL" id="JABBFR010000004">
    <property type="protein sequence ID" value="MBT0723597.1"/>
    <property type="molecule type" value="Genomic_DNA"/>
</dbReference>
<feature type="binding site" evidence="8">
    <location>
        <begin position="7"/>
        <end position="9"/>
    </location>
    <ligand>
        <name>GTP</name>
        <dbReference type="ChEBI" id="CHEBI:37565"/>
    </ligand>
</feature>
<dbReference type="CDD" id="cd02503">
    <property type="entry name" value="MobA"/>
    <property type="match status" value="1"/>
</dbReference>